<name>A0A4C2A0W8_EUMVA</name>
<dbReference type="SUPFAM" id="SSF56672">
    <property type="entry name" value="DNA/RNA polymerases"/>
    <property type="match status" value="1"/>
</dbReference>
<feature type="region of interest" description="Disordered" evidence="1">
    <location>
        <begin position="1"/>
        <end position="66"/>
    </location>
</feature>
<dbReference type="InterPro" id="IPR000477">
    <property type="entry name" value="RT_dom"/>
</dbReference>
<dbReference type="OrthoDB" id="425379at2759"/>
<dbReference type="AlphaFoldDB" id="A0A4C2A0W8"/>
<evidence type="ECO:0000259" key="2">
    <source>
        <dbReference type="PROSITE" id="PS50878"/>
    </source>
</evidence>
<feature type="compositionally biased region" description="Basic and acidic residues" evidence="1">
    <location>
        <begin position="9"/>
        <end position="19"/>
    </location>
</feature>
<keyword evidence="4" id="KW-1185">Reference proteome</keyword>
<accession>A0A4C2A0W8</accession>
<comment type="caution">
    <text evidence="3">The sequence shown here is derived from an EMBL/GenBank/DDBJ whole genome shotgun (WGS) entry which is preliminary data.</text>
</comment>
<protein>
    <submittedName>
        <fullName evidence="3">RNA-directed DNA polymerase from mobile element jockey</fullName>
    </submittedName>
</protein>
<evidence type="ECO:0000256" key="1">
    <source>
        <dbReference type="SAM" id="MobiDB-lite"/>
    </source>
</evidence>
<proteinExistence type="predicted"/>
<dbReference type="InterPro" id="IPR043502">
    <property type="entry name" value="DNA/RNA_pol_sf"/>
</dbReference>
<evidence type="ECO:0000313" key="4">
    <source>
        <dbReference type="Proteomes" id="UP000299102"/>
    </source>
</evidence>
<dbReference type="STRING" id="151549.A0A4C2A0W8"/>
<reference evidence="3 4" key="1">
    <citation type="journal article" date="2019" name="Commun. Biol.">
        <title>The bagworm genome reveals a unique fibroin gene that provides high tensile strength.</title>
        <authorList>
            <person name="Kono N."/>
            <person name="Nakamura H."/>
            <person name="Ohtoshi R."/>
            <person name="Tomita M."/>
            <person name="Numata K."/>
            <person name="Arakawa K."/>
        </authorList>
    </citation>
    <scope>NUCLEOTIDE SEQUENCE [LARGE SCALE GENOMIC DNA]</scope>
</reference>
<keyword evidence="3" id="KW-0548">Nucleotidyltransferase</keyword>
<feature type="region of interest" description="Disordered" evidence="1">
    <location>
        <begin position="196"/>
        <end position="227"/>
    </location>
</feature>
<sequence>MDFQRRRLGRDDWTDRRGLEVPPPAQPQPNRSSSSSVSIVRQNGDAPLRRQGSGGDSGRALRGAVHPTPSIRFTLHRAGTRWDSHHSHQAVPRRAMVAMTRLFNGILRAGHFPACWKTGRVIAIPKPGKDPRLASSERPITLLSHIAKLFERVLLRRLLRHLTPRQEQFGFRSGHSTTLQLARELHHMAVEHNRGAAPLGSFSTSRRRSTDRGRDLGPASHQSRVPQGSCLSPCLYAVYTDDIPTLTDQLQHWEEDVVLALYADDSAYLASSHRVDLAAAKLQRVLDLLPDWLDRWRVAVNVTKTAAFSDRPTACLASKAEIPGTGGGMAN</sequence>
<dbReference type="PANTHER" id="PTHR19446">
    <property type="entry name" value="REVERSE TRANSCRIPTASES"/>
    <property type="match status" value="1"/>
</dbReference>
<dbReference type="Proteomes" id="UP000299102">
    <property type="component" value="Unassembled WGS sequence"/>
</dbReference>
<keyword evidence="3" id="KW-0808">Transferase</keyword>
<keyword evidence="3" id="KW-0695">RNA-directed DNA polymerase</keyword>
<dbReference type="Pfam" id="PF00078">
    <property type="entry name" value="RVT_1"/>
    <property type="match status" value="1"/>
</dbReference>
<evidence type="ECO:0000313" key="3">
    <source>
        <dbReference type="EMBL" id="GBP94376.1"/>
    </source>
</evidence>
<feature type="compositionally biased region" description="Low complexity" evidence="1">
    <location>
        <begin position="28"/>
        <end position="43"/>
    </location>
</feature>
<dbReference type="GO" id="GO:0003964">
    <property type="term" value="F:RNA-directed DNA polymerase activity"/>
    <property type="evidence" value="ECO:0007669"/>
    <property type="project" value="UniProtKB-KW"/>
</dbReference>
<dbReference type="PROSITE" id="PS50878">
    <property type="entry name" value="RT_POL"/>
    <property type="match status" value="1"/>
</dbReference>
<feature type="domain" description="Reverse transcriptase" evidence="2">
    <location>
        <begin position="105"/>
        <end position="329"/>
    </location>
</feature>
<gene>
    <name evidence="3" type="primary">pol</name>
    <name evidence="3" type="ORF">EVAR_102558_1</name>
</gene>
<dbReference type="EMBL" id="BGZK01002497">
    <property type="protein sequence ID" value="GBP94376.1"/>
    <property type="molecule type" value="Genomic_DNA"/>
</dbReference>
<organism evidence="3 4">
    <name type="scientific">Eumeta variegata</name>
    <name type="common">Bagworm moth</name>
    <name type="synonym">Eumeta japonica</name>
    <dbReference type="NCBI Taxonomy" id="151549"/>
    <lineage>
        <taxon>Eukaryota</taxon>
        <taxon>Metazoa</taxon>
        <taxon>Ecdysozoa</taxon>
        <taxon>Arthropoda</taxon>
        <taxon>Hexapoda</taxon>
        <taxon>Insecta</taxon>
        <taxon>Pterygota</taxon>
        <taxon>Neoptera</taxon>
        <taxon>Endopterygota</taxon>
        <taxon>Lepidoptera</taxon>
        <taxon>Glossata</taxon>
        <taxon>Ditrysia</taxon>
        <taxon>Tineoidea</taxon>
        <taxon>Psychidae</taxon>
        <taxon>Oiketicinae</taxon>
        <taxon>Eumeta</taxon>
    </lineage>
</organism>